<evidence type="ECO:0000256" key="1">
    <source>
        <dbReference type="ARBA" id="ARBA00006138"/>
    </source>
</evidence>
<comment type="subunit">
    <text evidence="5">V-ATPase is a heteromultimeric enzyme made up of two complexes: the ATP-hydrolytic V1 complex and the proton translocation V0 complex. The V1 complex consists of three catalytic AB heterodimers that form a heterohexamer, three peripheral stalks each consisting of EG heterodimers, one central rotor including subunits D and F, and the regulatory subunits C and H. The proton translocation complex V0 consists of the proton transport subunit a, a ring of proteolipid subunits c9c'', rotary subunit d, subunits e and f, and two accessory subunits.</text>
</comment>
<protein>
    <recommendedName>
        <fullName evidence="5">V-type proton ATPase subunit C</fullName>
    </recommendedName>
</protein>
<evidence type="ECO:0000256" key="3">
    <source>
        <dbReference type="ARBA" id="ARBA00022781"/>
    </source>
</evidence>
<organism evidence="6 7">
    <name type="scientific">Dibothriocephalus latus</name>
    <name type="common">Fish tapeworm</name>
    <name type="synonym">Diphyllobothrium latum</name>
    <dbReference type="NCBI Taxonomy" id="60516"/>
    <lineage>
        <taxon>Eukaryota</taxon>
        <taxon>Metazoa</taxon>
        <taxon>Spiralia</taxon>
        <taxon>Lophotrochozoa</taxon>
        <taxon>Platyhelminthes</taxon>
        <taxon>Cestoda</taxon>
        <taxon>Eucestoda</taxon>
        <taxon>Diphyllobothriidea</taxon>
        <taxon>Diphyllobothriidae</taxon>
        <taxon>Dibothriocephalus</taxon>
    </lineage>
</organism>
<keyword evidence="4 5" id="KW-0406">Ion transport</keyword>
<dbReference type="GO" id="GO:0033180">
    <property type="term" value="C:proton-transporting V-type ATPase, V1 domain"/>
    <property type="evidence" value="ECO:0007669"/>
    <property type="project" value="InterPro"/>
</dbReference>
<evidence type="ECO:0000256" key="5">
    <source>
        <dbReference type="RuleBase" id="RU364010"/>
    </source>
</evidence>
<dbReference type="Pfam" id="PF03223">
    <property type="entry name" value="V-ATPase_C"/>
    <property type="match status" value="1"/>
</dbReference>
<dbReference type="OrthoDB" id="6605928at2759"/>
<keyword evidence="7" id="KW-1185">Reference proteome</keyword>
<evidence type="ECO:0000313" key="7">
    <source>
        <dbReference type="Proteomes" id="UP000281553"/>
    </source>
</evidence>
<accession>A0A3P7Q799</accession>
<sequence>MPVDFESVLIQPNKRNLKKLRDVLQQAYEHLDNLCVSSIKDEEMSGPGFAHGEYYPYVSINLETNMIDAH</sequence>
<comment type="function">
    <text evidence="5">Subunit of the V1 complex of vacuolar(H+)-ATPase (V-ATPase), a multisubunit enzyme composed of a peripheral complex (V1) that hydrolyzes ATP and a membrane integral complex (V0) that translocates protons. V-ATPase is responsible for acidifying and maintaining the pH of intracellular compartments and in some cell types, is targeted to the plasma membrane, where it is responsible for acidifying the extracellular environment. Subunit C is necessary for the assembly of the catalytic sector of the enzyme and is likely to have a specific function in its catalytic activity.</text>
</comment>
<evidence type="ECO:0000256" key="4">
    <source>
        <dbReference type="ARBA" id="ARBA00023065"/>
    </source>
</evidence>
<dbReference type="Proteomes" id="UP000281553">
    <property type="component" value="Unassembled WGS sequence"/>
</dbReference>
<keyword evidence="2 5" id="KW-0813">Transport</keyword>
<evidence type="ECO:0000313" key="6">
    <source>
        <dbReference type="EMBL" id="VDN26429.1"/>
    </source>
</evidence>
<dbReference type="EMBL" id="UYRU01075940">
    <property type="protein sequence ID" value="VDN26429.1"/>
    <property type="molecule type" value="Genomic_DNA"/>
</dbReference>
<dbReference type="GO" id="GO:0046961">
    <property type="term" value="F:proton-transporting ATPase activity, rotational mechanism"/>
    <property type="evidence" value="ECO:0007669"/>
    <property type="project" value="InterPro"/>
</dbReference>
<dbReference type="InterPro" id="IPR036132">
    <property type="entry name" value="Vac_ATP_synth_c_sf"/>
</dbReference>
<dbReference type="InterPro" id="IPR004907">
    <property type="entry name" value="ATPase_V1-cplx_csu"/>
</dbReference>
<comment type="similarity">
    <text evidence="1 5">Belongs to the V-ATPase C subunit family.</text>
</comment>
<keyword evidence="3 5" id="KW-0375">Hydrogen ion transport</keyword>
<dbReference type="SUPFAM" id="SSF118203">
    <property type="entry name" value="Vacuolar ATP synthase subunit C"/>
    <property type="match status" value="1"/>
</dbReference>
<dbReference type="AlphaFoldDB" id="A0A3P7Q799"/>
<gene>
    <name evidence="6" type="ORF">DILT_LOCUS14805</name>
</gene>
<reference evidence="6 7" key="1">
    <citation type="submission" date="2018-11" db="EMBL/GenBank/DDBJ databases">
        <authorList>
            <consortium name="Pathogen Informatics"/>
        </authorList>
    </citation>
    <scope>NUCLEOTIDE SEQUENCE [LARGE SCALE GENOMIC DNA]</scope>
</reference>
<proteinExistence type="inferred from homology"/>
<name>A0A3P7Q799_DIBLA</name>
<evidence type="ECO:0000256" key="2">
    <source>
        <dbReference type="ARBA" id="ARBA00022448"/>
    </source>
</evidence>